<dbReference type="RefSeq" id="WP_094060760.1">
    <property type="nucleotide sequence ID" value="NZ_CP022530.1"/>
</dbReference>
<dbReference type="KEGG" id="bsan:CHH28_13240"/>
<sequence length="151" mass="17564">MTSSSRLQLQQQLCFPLYSLSRQVTQAYQPLLKPLGLTYPQYLVMLVLWQAREEQRLPLAVGELCRELQLDTGTVTPLLKRMEANGLLQRRRSTQDERRVMIELTADGLSLKTRAESVPEQLLCRLQVSPQELQQMRDLLQSWQRQLSQLL</sequence>
<keyword evidence="2" id="KW-0963">Cytoplasm</keyword>
<dbReference type="Gene3D" id="1.10.10.10">
    <property type="entry name" value="Winged helix-like DNA-binding domain superfamily/Winged helix DNA-binding domain"/>
    <property type="match status" value="1"/>
</dbReference>
<proteinExistence type="predicted"/>
<feature type="domain" description="HTH marR-type" evidence="6">
    <location>
        <begin position="10"/>
        <end position="145"/>
    </location>
</feature>
<dbReference type="Proteomes" id="UP000202440">
    <property type="component" value="Chromosome"/>
</dbReference>
<evidence type="ECO:0000256" key="1">
    <source>
        <dbReference type="ARBA" id="ARBA00004496"/>
    </source>
</evidence>
<dbReference type="PANTHER" id="PTHR33164:SF5">
    <property type="entry name" value="ORGANIC HYDROPEROXIDE RESISTANCE TRANSCRIPTIONAL REGULATOR"/>
    <property type="match status" value="1"/>
</dbReference>
<dbReference type="InterPro" id="IPR039422">
    <property type="entry name" value="MarR/SlyA-like"/>
</dbReference>
<dbReference type="FunFam" id="1.10.10.10:FF:000163">
    <property type="entry name" value="MarR family transcriptional regulator"/>
    <property type="match status" value="1"/>
</dbReference>
<dbReference type="AlphaFoldDB" id="A0A222FLP0"/>
<dbReference type="PANTHER" id="PTHR33164">
    <property type="entry name" value="TRANSCRIPTIONAL REGULATOR, MARR FAMILY"/>
    <property type="match status" value="1"/>
</dbReference>
<dbReference type="EMBL" id="CP022530">
    <property type="protein sequence ID" value="ASP39582.1"/>
    <property type="molecule type" value="Genomic_DNA"/>
</dbReference>
<dbReference type="InterPro" id="IPR036388">
    <property type="entry name" value="WH-like_DNA-bd_sf"/>
</dbReference>
<dbReference type="GO" id="GO:0003700">
    <property type="term" value="F:DNA-binding transcription factor activity"/>
    <property type="evidence" value="ECO:0007669"/>
    <property type="project" value="InterPro"/>
</dbReference>
<dbReference type="GO" id="GO:0003677">
    <property type="term" value="F:DNA binding"/>
    <property type="evidence" value="ECO:0007669"/>
    <property type="project" value="UniProtKB-KW"/>
</dbReference>
<keyword evidence="5" id="KW-0804">Transcription</keyword>
<gene>
    <name evidence="7" type="ORF">CHH28_13240</name>
</gene>
<comment type="subcellular location">
    <subcellularLocation>
        <location evidence="1">Cytoplasm</location>
    </subcellularLocation>
</comment>
<keyword evidence="4" id="KW-0238">DNA-binding</keyword>
<dbReference type="InterPro" id="IPR000835">
    <property type="entry name" value="HTH_MarR-typ"/>
</dbReference>
<evidence type="ECO:0000313" key="8">
    <source>
        <dbReference type="Proteomes" id="UP000202440"/>
    </source>
</evidence>
<organism evidence="7 8">
    <name type="scientific">Bacterioplanes sanyensis</name>
    <dbReference type="NCBI Taxonomy" id="1249553"/>
    <lineage>
        <taxon>Bacteria</taxon>
        <taxon>Pseudomonadati</taxon>
        <taxon>Pseudomonadota</taxon>
        <taxon>Gammaproteobacteria</taxon>
        <taxon>Oceanospirillales</taxon>
        <taxon>Oceanospirillaceae</taxon>
        <taxon>Bacterioplanes</taxon>
    </lineage>
</organism>
<evidence type="ECO:0000256" key="3">
    <source>
        <dbReference type="ARBA" id="ARBA00023015"/>
    </source>
</evidence>
<dbReference type="SMART" id="SM00347">
    <property type="entry name" value="HTH_MARR"/>
    <property type="match status" value="1"/>
</dbReference>
<dbReference type="PROSITE" id="PS50995">
    <property type="entry name" value="HTH_MARR_2"/>
    <property type="match status" value="1"/>
</dbReference>
<dbReference type="SUPFAM" id="SSF46785">
    <property type="entry name" value="Winged helix' DNA-binding domain"/>
    <property type="match status" value="1"/>
</dbReference>
<dbReference type="GO" id="GO:0005737">
    <property type="term" value="C:cytoplasm"/>
    <property type="evidence" value="ECO:0007669"/>
    <property type="project" value="UniProtKB-SubCell"/>
</dbReference>
<accession>A0A222FLP0</accession>
<dbReference type="InterPro" id="IPR036390">
    <property type="entry name" value="WH_DNA-bd_sf"/>
</dbReference>
<reference evidence="7 8" key="1">
    <citation type="submission" date="2017-07" db="EMBL/GenBank/DDBJ databases">
        <title>Annotated genome sequence of Bacterioplanes sanyensis isolated from Red Sea.</title>
        <authorList>
            <person name="Rehman Z.U."/>
        </authorList>
    </citation>
    <scope>NUCLEOTIDE SEQUENCE [LARGE SCALE GENOMIC DNA]</scope>
    <source>
        <strain evidence="7 8">NV9</strain>
    </source>
</reference>
<keyword evidence="8" id="KW-1185">Reference proteome</keyword>
<evidence type="ECO:0000313" key="7">
    <source>
        <dbReference type="EMBL" id="ASP39582.1"/>
    </source>
</evidence>
<name>A0A222FLP0_9GAMM</name>
<dbReference type="InterPro" id="IPR055166">
    <property type="entry name" value="Transc_reg_Sar_Rot_HTH"/>
</dbReference>
<dbReference type="GO" id="GO:0006950">
    <property type="term" value="P:response to stress"/>
    <property type="evidence" value="ECO:0007669"/>
    <property type="project" value="TreeGrafter"/>
</dbReference>
<evidence type="ECO:0000256" key="2">
    <source>
        <dbReference type="ARBA" id="ARBA00022490"/>
    </source>
</evidence>
<evidence type="ECO:0000259" key="6">
    <source>
        <dbReference type="PROSITE" id="PS50995"/>
    </source>
</evidence>
<evidence type="ECO:0000256" key="5">
    <source>
        <dbReference type="ARBA" id="ARBA00023163"/>
    </source>
</evidence>
<keyword evidence="3" id="KW-0805">Transcription regulation</keyword>
<dbReference type="PRINTS" id="PR00598">
    <property type="entry name" value="HTHMARR"/>
</dbReference>
<protein>
    <submittedName>
        <fullName evidence="7">MarR family transcriptional regulator</fullName>
    </submittedName>
</protein>
<dbReference type="OrthoDB" id="9806864at2"/>
<dbReference type="Pfam" id="PF22381">
    <property type="entry name" value="Staph_reg_Sar_Rot"/>
    <property type="match status" value="1"/>
</dbReference>
<evidence type="ECO:0000256" key="4">
    <source>
        <dbReference type="ARBA" id="ARBA00023125"/>
    </source>
</evidence>